<dbReference type="Proteomes" id="UP000053660">
    <property type="component" value="Unassembled WGS sequence"/>
</dbReference>
<dbReference type="EMBL" id="KN550825">
    <property type="protein sequence ID" value="KHJ93330.1"/>
    <property type="molecule type" value="Genomic_DNA"/>
</dbReference>
<sequence length="376" mass="42011">KSILDIPKTVEYLVCSFNKFLLIYTWSYIWSRFKETNSVNCIVYGPRNVFPGFFTQETSMRGQFNTCSLEEVAQVIGLPAGTVLACPIPKEFQGDGKAIEDAIQRKILCREKGIISKDVTPFILAYLNKMTSGASMKTNIALLKNNAKIAAQLANLLAKTGNNKRSKDVVYAQPTKGKLGCDVSFISMIGNDDNGKYFLDHCSHIDPSHVEIVEDLPTATYMSVNVRGEVRFGISSIGEIVNRITPEVISRNEDIISKADHILFDGNIPVDTIGKIVELSSFYKKKAWFEPTDLFKARKIFDCKGMDKIQFISPNANEFRQIVERSGLHIEADILLSPSRVCEFICAHPQVMHNLDTIIVTLSSHGIAVVSRYKLL</sequence>
<dbReference type="GO" id="GO:0006796">
    <property type="term" value="P:phosphate-containing compound metabolic process"/>
    <property type="evidence" value="ECO:0007669"/>
    <property type="project" value="UniProtKB-ARBA"/>
</dbReference>
<evidence type="ECO:0000259" key="6">
    <source>
        <dbReference type="Pfam" id="PF00294"/>
    </source>
</evidence>
<dbReference type="GO" id="GO:0046872">
    <property type="term" value="F:metal ion binding"/>
    <property type="evidence" value="ECO:0007669"/>
    <property type="project" value="UniProtKB-KW"/>
</dbReference>
<evidence type="ECO:0000313" key="8">
    <source>
        <dbReference type="Proteomes" id="UP000053660"/>
    </source>
</evidence>
<dbReference type="PANTHER" id="PTHR42909">
    <property type="entry name" value="ZGC:136858"/>
    <property type="match status" value="1"/>
</dbReference>
<dbReference type="GO" id="GO:0016798">
    <property type="term" value="F:hydrolase activity, acting on glycosyl bonds"/>
    <property type="evidence" value="ECO:0007669"/>
    <property type="project" value="UniProtKB-KW"/>
</dbReference>
<dbReference type="Pfam" id="PF00294">
    <property type="entry name" value="PfkB"/>
    <property type="match status" value="1"/>
</dbReference>
<keyword evidence="1" id="KW-0479">Metal-binding</keyword>
<evidence type="ECO:0000256" key="2">
    <source>
        <dbReference type="ARBA" id="ARBA00022801"/>
    </source>
</evidence>
<dbReference type="InterPro" id="IPR007342">
    <property type="entry name" value="PsuG"/>
</dbReference>
<dbReference type="GO" id="GO:0005737">
    <property type="term" value="C:cytoplasm"/>
    <property type="evidence" value="ECO:0007669"/>
    <property type="project" value="TreeGrafter"/>
</dbReference>
<keyword evidence="8" id="KW-1185">Reference proteome</keyword>
<gene>
    <name evidence="7" type="ORF">OESDEN_06760</name>
</gene>
<keyword evidence="2" id="KW-0378">Hydrolase</keyword>
<accession>A0A0B1TD93</accession>
<dbReference type="InterPro" id="IPR029056">
    <property type="entry name" value="Ribokinase-like"/>
</dbReference>
<feature type="domain" description="Carbohydrate kinase PfkB" evidence="6">
    <location>
        <begin position="178"/>
        <end position="371"/>
    </location>
</feature>
<dbReference type="SUPFAM" id="SSF53613">
    <property type="entry name" value="Ribokinase-like"/>
    <property type="match status" value="1"/>
</dbReference>
<feature type="non-terminal residue" evidence="7">
    <location>
        <position position="1"/>
    </location>
</feature>
<dbReference type="Pfam" id="PF04227">
    <property type="entry name" value="Indigoidine_A"/>
    <property type="match status" value="1"/>
</dbReference>
<evidence type="ECO:0000313" key="7">
    <source>
        <dbReference type="EMBL" id="KHJ93330.1"/>
    </source>
</evidence>
<dbReference type="GO" id="GO:0004730">
    <property type="term" value="F:pseudouridylate synthase activity"/>
    <property type="evidence" value="ECO:0007669"/>
    <property type="project" value="InterPro"/>
</dbReference>
<dbReference type="AlphaFoldDB" id="A0A0B1TD93"/>
<dbReference type="PANTHER" id="PTHR42909:SF1">
    <property type="entry name" value="CARBOHYDRATE KINASE PFKB DOMAIN-CONTAINING PROTEIN"/>
    <property type="match status" value="1"/>
</dbReference>
<dbReference type="InterPro" id="IPR022830">
    <property type="entry name" value="Indigdn_synthA-like"/>
</dbReference>
<evidence type="ECO:0000256" key="5">
    <source>
        <dbReference type="ARBA" id="ARBA00023295"/>
    </source>
</evidence>
<dbReference type="Gene3D" id="3.40.1190.20">
    <property type="match status" value="1"/>
</dbReference>
<dbReference type="Gene3D" id="3.40.1790.10">
    <property type="entry name" value="Indigoidine synthase domain"/>
    <property type="match status" value="1"/>
</dbReference>
<name>A0A0B1TD93_OESDE</name>
<dbReference type="SUPFAM" id="SSF110581">
    <property type="entry name" value="Indigoidine synthase A-like"/>
    <property type="match status" value="1"/>
</dbReference>
<evidence type="ECO:0000256" key="1">
    <source>
        <dbReference type="ARBA" id="ARBA00022723"/>
    </source>
</evidence>
<dbReference type="InterPro" id="IPR011611">
    <property type="entry name" value="PfkB_dom"/>
</dbReference>
<organism evidence="7 8">
    <name type="scientific">Oesophagostomum dentatum</name>
    <name type="common">Nodular worm</name>
    <dbReference type="NCBI Taxonomy" id="61180"/>
    <lineage>
        <taxon>Eukaryota</taxon>
        <taxon>Metazoa</taxon>
        <taxon>Ecdysozoa</taxon>
        <taxon>Nematoda</taxon>
        <taxon>Chromadorea</taxon>
        <taxon>Rhabditida</taxon>
        <taxon>Rhabditina</taxon>
        <taxon>Rhabditomorpha</taxon>
        <taxon>Strongyloidea</taxon>
        <taxon>Strongylidae</taxon>
        <taxon>Oesophagostomum</taxon>
    </lineage>
</organism>
<reference evidence="7 8" key="1">
    <citation type="submission" date="2014-03" db="EMBL/GenBank/DDBJ databases">
        <title>Draft genome of the hookworm Oesophagostomum dentatum.</title>
        <authorList>
            <person name="Mitreva M."/>
        </authorList>
    </citation>
    <scope>NUCLEOTIDE SEQUENCE [LARGE SCALE GENOMIC DNA]</scope>
    <source>
        <strain evidence="7 8">OD-Hann</strain>
    </source>
</reference>
<keyword evidence="4" id="KW-0456">Lyase</keyword>
<dbReference type="OrthoDB" id="198885at2759"/>
<proteinExistence type="predicted"/>
<keyword evidence="5" id="KW-0326">Glycosidase</keyword>
<keyword evidence="3" id="KW-0464">Manganese</keyword>
<evidence type="ECO:0000256" key="4">
    <source>
        <dbReference type="ARBA" id="ARBA00023239"/>
    </source>
</evidence>
<evidence type="ECO:0000256" key="3">
    <source>
        <dbReference type="ARBA" id="ARBA00023211"/>
    </source>
</evidence>
<protein>
    <submittedName>
        <fullName evidence="7">Indigoidine synthase A-like protein</fullName>
    </submittedName>
</protein>